<evidence type="ECO:0000313" key="2">
    <source>
        <dbReference type="EMBL" id="JAG02053.1"/>
    </source>
</evidence>
<dbReference type="AlphaFoldDB" id="A0A0A9W6E8"/>
<feature type="compositionally biased region" description="Low complexity" evidence="1">
    <location>
        <begin position="73"/>
        <end position="86"/>
    </location>
</feature>
<dbReference type="EMBL" id="GBHO01041551">
    <property type="protein sequence ID" value="JAG02053.1"/>
    <property type="molecule type" value="Transcribed_RNA"/>
</dbReference>
<name>A0A0A9W6E8_LYGHE</name>
<organism evidence="2">
    <name type="scientific">Lygus hesperus</name>
    <name type="common">Western plant bug</name>
    <dbReference type="NCBI Taxonomy" id="30085"/>
    <lineage>
        <taxon>Eukaryota</taxon>
        <taxon>Metazoa</taxon>
        <taxon>Ecdysozoa</taxon>
        <taxon>Arthropoda</taxon>
        <taxon>Hexapoda</taxon>
        <taxon>Insecta</taxon>
        <taxon>Pterygota</taxon>
        <taxon>Neoptera</taxon>
        <taxon>Paraneoptera</taxon>
        <taxon>Hemiptera</taxon>
        <taxon>Heteroptera</taxon>
        <taxon>Panheteroptera</taxon>
        <taxon>Cimicomorpha</taxon>
        <taxon>Miridae</taxon>
        <taxon>Mirini</taxon>
        <taxon>Lygus</taxon>
    </lineage>
</organism>
<reference evidence="2" key="2">
    <citation type="submission" date="2014-07" db="EMBL/GenBank/DDBJ databases">
        <authorList>
            <person name="Hull J."/>
        </authorList>
    </citation>
    <scope>NUCLEOTIDE SEQUENCE</scope>
</reference>
<gene>
    <name evidence="2" type="ORF">CM83_9889</name>
</gene>
<reference evidence="2" key="1">
    <citation type="journal article" date="2014" name="PLoS ONE">
        <title>Transcriptome-Based Identification of ABC Transporters in the Western Tarnished Plant Bug Lygus hesperus.</title>
        <authorList>
            <person name="Hull J.J."/>
            <person name="Chaney K."/>
            <person name="Geib S.M."/>
            <person name="Fabrick J.A."/>
            <person name="Brent C.S."/>
            <person name="Walsh D."/>
            <person name="Lavine L.C."/>
        </authorList>
    </citation>
    <scope>NUCLEOTIDE SEQUENCE</scope>
</reference>
<sequence length="116" mass="13346">MRNPANHPFTHSKFFTFEDDATIYRMLRGGATVPQVARTLSKSATFIEKRLHNAQFKARVQYLLRVEKRENTTNKTSGNNSNAAKKQVAANHLLRRSPYEQDKTDFRYSVNVEEAA</sequence>
<proteinExistence type="predicted"/>
<accession>A0A0A9W6E8</accession>
<evidence type="ECO:0000256" key="1">
    <source>
        <dbReference type="SAM" id="MobiDB-lite"/>
    </source>
</evidence>
<protein>
    <submittedName>
        <fullName evidence="2">Uncharacterized protein</fullName>
    </submittedName>
</protein>
<feature type="region of interest" description="Disordered" evidence="1">
    <location>
        <begin position="69"/>
        <end position="100"/>
    </location>
</feature>